<dbReference type="EMBL" id="VDUZ01000007">
    <property type="protein sequence ID" value="TXL78092.1"/>
    <property type="molecule type" value="Genomic_DNA"/>
</dbReference>
<organism evidence="2 3">
    <name type="scientific">Vineibacter terrae</name>
    <dbReference type="NCBI Taxonomy" id="2586908"/>
    <lineage>
        <taxon>Bacteria</taxon>
        <taxon>Pseudomonadati</taxon>
        <taxon>Pseudomonadota</taxon>
        <taxon>Alphaproteobacteria</taxon>
        <taxon>Hyphomicrobiales</taxon>
        <taxon>Vineibacter</taxon>
    </lineage>
</organism>
<keyword evidence="3" id="KW-1185">Reference proteome</keyword>
<evidence type="ECO:0000313" key="2">
    <source>
        <dbReference type="EMBL" id="TXL78092.1"/>
    </source>
</evidence>
<dbReference type="Pfam" id="PF17419">
    <property type="entry name" value="MauJ"/>
    <property type="match status" value="1"/>
</dbReference>
<name>A0A5C8PRT5_9HYPH</name>
<gene>
    <name evidence="2" type="ORF">FHP25_07760</name>
</gene>
<protein>
    <submittedName>
        <fullName evidence="2">Uncharacterized protein</fullName>
    </submittedName>
</protein>
<comment type="caution">
    <text evidence="2">The sequence shown here is derived from an EMBL/GenBank/DDBJ whole genome shotgun (WGS) entry which is preliminary data.</text>
</comment>
<feature type="compositionally biased region" description="Low complexity" evidence="1">
    <location>
        <begin position="472"/>
        <end position="485"/>
    </location>
</feature>
<dbReference type="InterPro" id="IPR035383">
    <property type="entry name" value="MauJ"/>
</dbReference>
<dbReference type="AlphaFoldDB" id="A0A5C8PRT5"/>
<evidence type="ECO:0000313" key="3">
    <source>
        <dbReference type="Proteomes" id="UP000321638"/>
    </source>
</evidence>
<proteinExistence type="predicted"/>
<accession>A0A5C8PRT5</accession>
<reference evidence="2 3" key="1">
    <citation type="submission" date="2019-06" db="EMBL/GenBank/DDBJ databases">
        <title>New taxonomy in bacterial strain CC-CFT640, isolated from vineyard.</title>
        <authorList>
            <person name="Lin S.-Y."/>
            <person name="Tsai C.-F."/>
            <person name="Young C.-C."/>
        </authorList>
    </citation>
    <scope>NUCLEOTIDE SEQUENCE [LARGE SCALE GENOMIC DNA]</scope>
    <source>
        <strain evidence="2 3">CC-CFT640</strain>
    </source>
</reference>
<dbReference type="Proteomes" id="UP000321638">
    <property type="component" value="Unassembled WGS sequence"/>
</dbReference>
<dbReference type="RefSeq" id="WP_147846360.1">
    <property type="nucleotide sequence ID" value="NZ_VDUZ01000007.1"/>
</dbReference>
<feature type="region of interest" description="Disordered" evidence="1">
    <location>
        <begin position="472"/>
        <end position="491"/>
    </location>
</feature>
<dbReference type="OrthoDB" id="8400670at2"/>
<sequence length="491" mass="54648">MLAKQLSQVLAQLCRHSEVVTDTTGDMDRRFESLRNYGRLPRGRGNRGHALSNEQIVAAVPGLTAVQPSWSGHVATILAKLKPVGGKTEAFGNAATLADALSSILIDCAIRHSVVSVRLSVAESGANSHGLAVITYEHDGTRGQLSFVRDEAVSLLQPGARLDAESRYAPANRELVLSQRFFDRLAGEIADARACPSPPVGDGSEYEREDAEEARRLRLGARPLSRFLNVGVDNQVTWPREEMLIEFDRYKLVLMPKTNDHMQSVHIDLHANRLSMEEAMTIINRFLSVLTWCDDQYAIMQDGWAGNPVPVAVHKRNLAFTTTYHWVFNRDIPASEEARRALALYREGRNAEQNFMIGYAVLSYFKVLEVRYPEGKDIRSWIAQIFPLLQSGLDADRAKAFLNACGNENVEQYLWKACRVAVAHVREKHPSDPDVVEELHRLHNAAAIMRRLARHFIRTELGVSDSPFSDAAEIASEQSAASPSPHGQTSH</sequence>
<evidence type="ECO:0000256" key="1">
    <source>
        <dbReference type="SAM" id="MobiDB-lite"/>
    </source>
</evidence>